<evidence type="ECO:0000256" key="2">
    <source>
        <dbReference type="ARBA" id="ARBA00023125"/>
    </source>
</evidence>
<keyword evidence="1" id="KW-0805">Transcription regulation</keyword>
<dbReference type="GO" id="GO:0003700">
    <property type="term" value="F:DNA-binding transcription factor activity"/>
    <property type="evidence" value="ECO:0007669"/>
    <property type="project" value="TreeGrafter"/>
</dbReference>
<dbReference type="AlphaFoldDB" id="A0A4Q7MLB3"/>
<keyword evidence="3" id="KW-0804">Transcription</keyword>
<evidence type="ECO:0000313" key="7">
    <source>
        <dbReference type="Proteomes" id="UP000293289"/>
    </source>
</evidence>
<dbReference type="InterPro" id="IPR036271">
    <property type="entry name" value="Tet_transcr_reg_TetR-rel_C_sf"/>
</dbReference>
<dbReference type="InterPro" id="IPR001647">
    <property type="entry name" value="HTH_TetR"/>
</dbReference>
<dbReference type="Pfam" id="PF02909">
    <property type="entry name" value="TetR_C_1"/>
    <property type="match status" value="1"/>
</dbReference>
<dbReference type="EMBL" id="SGWY01000001">
    <property type="protein sequence ID" value="RZS68747.1"/>
    <property type="molecule type" value="Genomic_DNA"/>
</dbReference>
<dbReference type="Gene3D" id="1.10.357.10">
    <property type="entry name" value="Tetracycline Repressor, domain 2"/>
    <property type="match status" value="1"/>
</dbReference>
<keyword evidence="7" id="KW-1185">Reference proteome</keyword>
<proteinExistence type="predicted"/>
<dbReference type="Gene3D" id="1.10.10.60">
    <property type="entry name" value="Homeodomain-like"/>
    <property type="match status" value="1"/>
</dbReference>
<dbReference type="PANTHER" id="PTHR30055:SF151">
    <property type="entry name" value="TRANSCRIPTIONAL REGULATORY PROTEIN"/>
    <property type="match status" value="1"/>
</dbReference>
<dbReference type="InterPro" id="IPR050109">
    <property type="entry name" value="HTH-type_TetR-like_transc_reg"/>
</dbReference>
<dbReference type="InterPro" id="IPR009057">
    <property type="entry name" value="Homeodomain-like_sf"/>
</dbReference>
<comment type="caution">
    <text evidence="6">The sequence shown here is derived from an EMBL/GenBank/DDBJ whole genome shotgun (WGS) entry which is preliminary data.</text>
</comment>
<dbReference type="GO" id="GO:0000976">
    <property type="term" value="F:transcription cis-regulatory region binding"/>
    <property type="evidence" value="ECO:0007669"/>
    <property type="project" value="TreeGrafter"/>
</dbReference>
<sequence>MTTATRSTAGRAGRGGGKARLDRDAIVAAGLKLAAQPGVGSVSVRDLGAELGADPTAIYRHFRGKDELMRSLLDELIGMSLQRVDAEPDDWRGRLTQVAVSTLEMFATYPAIGVEATVLTTGGPHELDVIEFMLDAFSRAGLEGEDLVSHYALMASHTLSSAAGIARSRSERGTGPSAPSPWIESPLLVDPARHPLIASLGPRLRALDDRELFMLGVESVLDSAERAGAR</sequence>
<feature type="DNA-binding region" description="H-T-H motif" evidence="4">
    <location>
        <begin position="43"/>
        <end position="62"/>
    </location>
</feature>
<dbReference type="RefSeq" id="WP_165391118.1">
    <property type="nucleotide sequence ID" value="NZ_SGWY01000001.1"/>
</dbReference>
<reference evidence="6 7" key="1">
    <citation type="submission" date="2019-02" db="EMBL/GenBank/DDBJ databases">
        <title>Genomic Encyclopedia of Type Strains, Phase IV (KMG-IV): sequencing the most valuable type-strain genomes for metagenomic binning, comparative biology and taxonomic classification.</title>
        <authorList>
            <person name="Goeker M."/>
        </authorList>
    </citation>
    <scope>NUCLEOTIDE SEQUENCE [LARGE SCALE GENOMIC DNA]</scope>
    <source>
        <strain evidence="6 7">DSM 43045</strain>
    </source>
</reference>
<dbReference type="PROSITE" id="PS50977">
    <property type="entry name" value="HTH_TETR_2"/>
    <property type="match status" value="1"/>
</dbReference>
<protein>
    <submittedName>
        <fullName evidence="6">TetR family transcriptional regulator</fullName>
    </submittedName>
</protein>
<feature type="domain" description="HTH tetR-type" evidence="5">
    <location>
        <begin position="20"/>
        <end position="80"/>
    </location>
</feature>
<dbReference type="GO" id="GO:0045892">
    <property type="term" value="P:negative regulation of DNA-templated transcription"/>
    <property type="evidence" value="ECO:0007669"/>
    <property type="project" value="InterPro"/>
</dbReference>
<organism evidence="6 7">
    <name type="scientific">Agromyces ramosus</name>
    <dbReference type="NCBI Taxonomy" id="33879"/>
    <lineage>
        <taxon>Bacteria</taxon>
        <taxon>Bacillati</taxon>
        <taxon>Actinomycetota</taxon>
        <taxon>Actinomycetes</taxon>
        <taxon>Micrococcales</taxon>
        <taxon>Microbacteriaceae</taxon>
        <taxon>Agromyces</taxon>
    </lineage>
</organism>
<dbReference type="Proteomes" id="UP000293289">
    <property type="component" value="Unassembled WGS sequence"/>
</dbReference>
<gene>
    <name evidence="6" type="ORF">EV187_1183</name>
</gene>
<evidence type="ECO:0000256" key="4">
    <source>
        <dbReference type="PROSITE-ProRule" id="PRU00335"/>
    </source>
</evidence>
<evidence type="ECO:0000256" key="1">
    <source>
        <dbReference type="ARBA" id="ARBA00023015"/>
    </source>
</evidence>
<dbReference type="SUPFAM" id="SSF46689">
    <property type="entry name" value="Homeodomain-like"/>
    <property type="match status" value="1"/>
</dbReference>
<dbReference type="Pfam" id="PF00440">
    <property type="entry name" value="TetR_N"/>
    <property type="match status" value="1"/>
</dbReference>
<evidence type="ECO:0000259" key="5">
    <source>
        <dbReference type="PROSITE" id="PS50977"/>
    </source>
</evidence>
<dbReference type="PANTHER" id="PTHR30055">
    <property type="entry name" value="HTH-TYPE TRANSCRIPTIONAL REGULATOR RUTR"/>
    <property type="match status" value="1"/>
</dbReference>
<accession>A0A4Q7MLB3</accession>
<keyword evidence="2 4" id="KW-0238">DNA-binding</keyword>
<evidence type="ECO:0000313" key="6">
    <source>
        <dbReference type="EMBL" id="RZS68747.1"/>
    </source>
</evidence>
<name>A0A4Q7MLB3_9MICO</name>
<dbReference type="InterPro" id="IPR004111">
    <property type="entry name" value="Repressor_TetR_C"/>
</dbReference>
<evidence type="ECO:0000256" key="3">
    <source>
        <dbReference type="ARBA" id="ARBA00023163"/>
    </source>
</evidence>
<dbReference type="SUPFAM" id="SSF48498">
    <property type="entry name" value="Tetracyclin repressor-like, C-terminal domain"/>
    <property type="match status" value="1"/>
</dbReference>